<evidence type="ECO:0000313" key="8">
    <source>
        <dbReference type="EMBL" id="CAB4547914.1"/>
    </source>
</evidence>
<evidence type="ECO:0000256" key="6">
    <source>
        <dbReference type="SAM" id="MobiDB-lite"/>
    </source>
</evidence>
<keyword evidence="5" id="KW-0804">Transcription</keyword>
<evidence type="ECO:0000256" key="5">
    <source>
        <dbReference type="ARBA" id="ARBA00023163"/>
    </source>
</evidence>
<evidence type="ECO:0000313" key="9">
    <source>
        <dbReference type="EMBL" id="CAB4598060.1"/>
    </source>
</evidence>
<dbReference type="AlphaFoldDB" id="A0A6J6GC82"/>
<reference evidence="9" key="1">
    <citation type="submission" date="2020-05" db="EMBL/GenBank/DDBJ databases">
        <authorList>
            <person name="Chiriac C."/>
            <person name="Salcher M."/>
            <person name="Ghai R."/>
            <person name="Kavagutti S V."/>
        </authorList>
    </citation>
    <scope>NUCLEOTIDE SEQUENCE</scope>
</reference>
<dbReference type="InterPro" id="IPR009042">
    <property type="entry name" value="RNA_pol_sigma70_r1_2"/>
</dbReference>
<dbReference type="Gene3D" id="1.10.601.10">
    <property type="entry name" value="RNA Polymerase Primary Sigma Factor"/>
    <property type="match status" value="1"/>
</dbReference>
<gene>
    <name evidence="8" type="ORF">UFOPK1421_01073</name>
    <name evidence="9" type="ORF">UFOPK1820_00542</name>
</gene>
<dbReference type="PANTHER" id="PTHR30603">
    <property type="entry name" value="RNA POLYMERASE SIGMA FACTOR RPO"/>
    <property type="match status" value="1"/>
</dbReference>
<dbReference type="InterPro" id="IPR007627">
    <property type="entry name" value="RNA_pol_sigma70_r2"/>
</dbReference>
<dbReference type="Gene3D" id="1.10.10.10">
    <property type="entry name" value="Winged helix-like DNA-binding domain superfamily/Winged helix DNA-binding domain"/>
    <property type="match status" value="2"/>
</dbReference>
<sequence>MTFDRAESCDAPLNVTSVPVPEIDLHEWIGLLAYGRRRGELSTEEIVDVLHDVELSPAVIDAVREAIEDSGIVVDQSFDLDDSGELRRPQLQGSLVRSGKGAGGGTRSASHKEGDSGSQDAVRLYLQEISRIALLTADQERFLGRRMTDGINAQAELLALGDDVSVLDRRRLKRLIDNGRKAREEMTQANLRLVVSIAKRYARSSMPLADAIQSGNIGLIRAVEKYDYTRGFKFSTYATWWIKQSIARAVSEETRNIRIPAHAMESINRALRVQRELSQKLQREPSLIEIAHVLGENPGKVAEYFSLAADTKSLDQPTRSEGDATYADNLASTDSVDPSDGLQYEDLREALQLVLNDLPEREKEVMRMRFGLGGGENATLEEVGQAFNITRERVRQIEVRTLFRLRHVTASAALRDFVE</sequence>
<organism evidence="9">
    <name type="scientific">freshwater metagenome</name>
    <dbReference type="NCBI Taxonomy" id="449393"/>
    <lineage>
        <taxon>unclassified sequences</taxon>
        <taxon>metagenomes</taxon>
        <taxon>ecological metagenomes</taxon>
    </lineage>
</organism>
<dbReference type="EMBL" id="CAEZSL010000120">
    <property type="protein sequence ID" value="CAB4547914.1"/>
    <property type="molecule type" value="Genomic_DNA"/>
</dbReference>
<dbReference type="InterPro" id="IPR007630">
    <property type="entry name" value="RNA_pol_sigma70_r4"/>
</dbReference>
<dbReference type="SUPFAM" id="SSF88659">
    <property type="entry name" value="Sigma3 and sigma4 domains of RNA polymerase sigma factors"/>
    <property type="match status" value="2"/>
</dbReference>
<dbReference type="PROSITE" id="PS00716">
    <property type="entry name" value="SIGMA70_2"/>
    <property type="match status" value="1"/>
</dbReference>
<evidence type="ECO:0000256" key="4">
    <source>
        <dbReference type="ARBA" id="ARBA00023125"/>
    </source>
</evidence>
<keyword evidence="4" id="KW-0238">DNA-binding</keyword>
<comment type="similarity">
    <text evidence="1">Belongs to the sigma-70 factor family.</text>
</comment>
<evidence type="ECO:0000256" key="2">
    <source>
        <dbReference type="ARBA" id="ARBA00023015"/>
    </source>
</evidence>
<name>A0A6J6GC82_9ZZZZ</name>
<dbReference type="Pfam" id="PF04542">
    <property type="entry name" value="Sigma70_r2"/>
    <property type="match status" value="1"/>
</dbReference>
<evidence type="ECO:0000256" key="1">
    <source>
        <dbReference type="ARBA" id="ARBA00007788"/>
    </source>
</evidence>
<dbReference type="InterPro" id="IPR007624">
    <property type="entry name" value="RNA_pol_sigma70_r3"/>
</dbReference>
<dbReference type="NCBIfam" id="TIGR02937">
    <property type="entry name" value="sigma70-ECF"/>
    <property type="match status" value="1"/>
</dbReference>
<proteinExistence type="inferred from homology"/>
<dbReference type="GO" id="GO:0016987">
    <property type="term" value="F:sigma factor activity"/>
    <property type="evidence" value="ECO:0007669"/>
    <property type="project" value="UniProtKB-KW"/>
</dbReference>
<dbReference type="Pfam" id="PF04539">
    <property type="entry name" value="Sigma70_r3"/>
    <property type="match status" value="1"/>
</dbReference>
<dbReference type="InterPro" id="IPR013324">
    <property type="entry name" value="RNA_pol_sigma_r3/r4-like"/>
</dbReference>
<dbReference type="InterPro" id="IPR013325">
    <property type="entry name" value="RNA_pol_sigma_r2"/>
</dbReference>
<evidence type="ECO:0000259" key="7">
    <source>
        <dbReference type="PROSITE" id="PS00716"/>
    </source>
</evidence>
<dbReference type="SUPFAM" id="SSF88946">
    <property type="entry name" value="Sigma2 domain of RNA polymerase sigma factors"/>
    <property type="match status" value="1"/>
</dbReference>
<dbReference type="Pfam" id="PF03979">
    <property type="entry name" value="Sigma70_r1_1"/>
    <property type="match status" value="1"/>
</dbReference>
<keyword evidence="3" id="KW-0731">Sigma factor</keyword>
<dbReference type="InterPro" id="IPR000943">
    <property type="entry name" value="RNA_pol_sigma70"/>
</dbReference>
<feature type="domain" description="RNA polymerase sigma-70" evidence="7">
    <location>
        <begin position="379"/>
        <end position="405"/>
    </location>
</feature>
<protein>
    <submittedName>
        <fullName evidence="9">Unannotated protein</fullName>
    </submittedName>
</protein>
<dbReference type="CDD" id="cd06171">
    <property type="entry name" value="Sigma70_r4"/>
    <property type="match status" value="1"/>
</dbReference>
<evidence type="ECO:0000256" key="3">
    <source>
        <dbReference type="ARBA" id="ARBA00023082"/>
    </source>
</evidence>
<dbReference type="InterPro" id="IPR007127">
    <property type="entry name" value="RNA_pol_sigma_70_r1_1"/>
</dbReference>
<dbReference type="PRINTS" id="PR00046">
    <property type="entry name" value="SIGMA70FCT"/>
</dbReference>
<dbReference type="Pfam" id="PF00140">
    <property type="entry name" value="Sigma70_r1_2"/>
    <property type="match status" value="1"/>
</dbReference>
<dbReference type="EMBL" id="CAEZUK010000066">
    <property type="protein sequence ID" value="CAB4598060.1"/>
    <property type="molecule type" value="Genomic_DNA"/>
</dbReference>
<dbReference type="Pfam" id="PF04545">
    <property type="entry name" value="Sigma70_r4"/>
    <property type="match status" value="1"/>
</dbReference>
<dbReference type="PANTHER" id="PTHR30603:SF60">
    <property type="entry name" value="RNA POLYMERASE SIGMA FACTOR RPOD"/>
    <property type="match status" value="1"/>
</dbReference>
<dbReference type="InterPro" id="IPR014284">
    <property type="entry name" value="RNA_pol_sigma-70_dom"/>
</dbReference>
<dbReference type="GO" id="GO:0003677">
    <property type="term" value="F:DNA binding"/>
    <property type="evidence" value="ECO:0007669"/>
    <property type="project" value="UniProtKB-KW"/>
</dbReference>
<keyword evidence="2" id="KW-0805">Transcription regulation</keyword>
<dbReference type="InterPro" id="IPR050239">
    <property type="entry name" value="Sigma-70_RNA_pol_init_factors"/>
</dbReference>
<dbReference type="GO" id="GO:0006352">
    <property type="term" value="P:DNA-templated transcription initiation"/>
    <property type="evidence" value="ECO:0007669"/>
    <property type="project" value="InterPro"/>
</dbReference>
<dbReference type="InterPro" id="IPR036388">
    <property type="entry name" value="WH-like_DNA-bd_sf"/>
</dbReference>
<feature type="region of interest" description="Disordered" evidence="6">
    <location>
        <begin position="83"/>
        <end position="119"/>
    </location>
</feature>
<accession>A0A6J6GC82</accession>